<evidence type="ECO:0000313" key="2">
    <source>
        <dbReference type="Proteomes" id="UP000729733"/>
    </source>
</evidence>
<protein>
    <submittedName>
        <fullName evidence="1">Uncharacterized protein</fullName>
    </submittedName>
</protein>
<accession>A0A964BQB7</accession>
<dbReference type="AlphaFoldDB" id="A0A964BQB7"/>
<sequence>METTDISPAISGQWGLVTVRQWKREAFLRYLENDIESKKLQEIFLEIVEPEDPVYENMVLIRISNYAEARGHLKQVENFQDIQRLKPTEASRMLNK</sequence>
<dbReference type="EMBL" id="JADWDC010000007">
    <property type="protein sequence ID" value="MCC0176191.1"/>
    <property type="molecule type" value="Genomic_DNA"/>
</dbReference>
<evidence type="ECO:0000313" key="1">
    <source>
        <dbReference type="EMBL" id="MCC0176191.1"/>
    </source>
</evidence>
<dbReference type="Proteomes" id="UP000729733">
    <property type="component" value="Unassembled WGS sequence"/>
</dbReference>
<name>A0A964BQB7_9CYAN</name>
<gene>
    <name evidence="1" type="ORF">I4641_04270</name>
</gene>
<reference evidence="1" key="1">
    <citation type="journal article" date="2021" name="Antonie Van Leeuwenhoek">
        <title>Draft genome and description of Waterburya agarophytonicola gen. nov. sp. nov. (Pleurocapsales, Cyanobacteria): a seaweed symbiont.</title>
        <authorList>
            <person name="Bonthond G."/>
            <person name="Shalygin S."/>
            <person name="Bayer T."/>
            <person name="Weinberger F."/>
        </authorList>
    </citation>
    <scope>NUCLEOTIDE SEQUENCE</scope>
    <source>
        <strain evidence="1">KI4</strain>
    </source>
</reference>
<comment type="caution">
    <text evidence="1">The sequence shown here is derived from an EMBL/GenBank/DDBJ whole genome shotgun (WGS) entry which is preliminary data.</text>
</comment>
<keyword evidence="2" id="KW-1185">Reference proteome</keyword>
<dbReference type="RefSeq" id="WP_229639229.1">
    <property type="nucleotide sequence ID" value="NZ_JADWDC010000007.1"/>
</dbReference>
<proteinExistence type="predicted"/>
<organism evidence="1 2">
    <name type="scientific">Waterburya agarophytonicola KI4</name>
    <dbReference type="NCBI Taxonomy" id="2874699"/>
    <lineage>
        <taxon>Bacteria</taxon>
        <taxon>Bacillati</taxon>
        <taxon>Cyanobacteriota</taxon>
        <taxon>Cyanophyceae</taxon>
        <taxon>Pleurocapsales</taxon>
        <taxon>Hyellaceae</taxon>
        <taxon>Waterburya</taxon>
        <taxon>Waterburya agarophytonicola</taxon>
    </lineage>
</organism>